<dbReference type="PANTHER" id="PTHR45947:SF3">
    <property type="entry name" value="SULFOQUINOVOSYL TRANSFERASE SQD2"/>
    <property type="match status" value="1"/>
</dbReference>
<dbReference type="InterPro" id="IPR050194">
    <property type="entry name" value="Glycosyltransferase_grp1"/>
</dbReference>
<gene>
    <name evidence="3" type="ORF">L1994_11625</name>
</gene>
<feature type="domain" description="Glycosyl transferase family 1" evidence="1">
    <location>
        <begin position="205"/>
        <end position="349"/>
    </location>
</feature>
<dbReference type="Pfam" id="PF13439">
    <property type="entry name" value="Glyco_transf_4"/>
    <property type="match status" value="1"/>
</dbReference>
<feature type="domain" description="Glycosyltransferase subfamily 4-like N-terminal" evidence="2">
    <location>
        <begin position="16"/>
        <end position="190"/>
    </location>
</feature>
<dbReference type="KEGG" id="manq:L1994_11625"/>
<dbReference type="RefSeq" id="WP_278099604.1">
    <property type="nucleotide sequence ID" value="NZ_CP091092.1"/>
</dbReference>
<evidence type="ECO:0000259" key="1">
    <source>
        <dbReference type="Pfam" id="PF00534"/>
    </source>
</evidence>
<dbReference type="Pfam" id="PF00534">
    <property type="entry name" value="Glycos_transf_1"/>
    <property type="match status" value="1"/>
</dbReference>
<dbReference type="AlphaFoldDB" id="A0AAF0FQK1"/>
<name>A0AAF0FQK1_9EURY</name>
<evidence type="ECO:0000313" key="4">
    <source>
        <dbReference type="Proteomes" id="UP001218895"/>
    </source>
</evidence>
<sequence>MKIAFVYDVIYPYVKGGAEKRIYELSLSLVKSGHEVHIFGMKYWDGSSVIEKEGVIYHGVCRPKELYVKGRRSFFQAVYFSVFLFFPLLREKFDIIDCQAFPYFPVFTSLLVSVLKKTPLVVTWHEFWGDYWYEYIGFSGVFGKFTERICAVLSKNQIAVSDLTADRLKKRNCLLHNSHQHVCVVPNGVNKIRISDVMPSAESCDILFAGRLIASKNVDLILRSLVLVKNKLPFVKAVIIGDGPEINSLKSLSAKLDISENVSFKGFLEDELLVFSAMKSAKVFVLPSTREGFGIVAIEAMACGISVVTVRSNSNAAASLIKDGEDGIITDPDPESFADGILTAILNEDQMGDKALTAANRYDVSEISKEIVFYYEKVLKSSG</sequence>
<dbReference type="Proteomes" id="UP001218895">
    <property type="component" value="Chromosome"/>
</dbReference>
<evidence type="ECO:0000313" key="3">
    <source>
        <dbReference type="EMBL" id="WFN36767.1"/>
    </source>
</evidence>
<accession>A0AAF0FQK1</accession>
<dbReference type="SUPFAM" id="SSF53756">
    <property type="entry name" value="UDP-Glycosyltransferase/glycogen phosphorylase"/>
    <property type="match status" value="1"/>
</dbReference>
<keyword evidence="4" id="KW-1185">Reference proteome</keyword>
<protein>
    <submittedName>
        <fullName evidence="3">Glycosyltransferase family 4 protein</fullName>
    </submittedName>
</protein>
<proteinExistence type="predicted"/>
<dbReference type="GO" id="GO:0016757">
    <property type="term" value="F:glycosyltransferase activity"/>
    <property type="evidence" value="ECO:0007669"/>
    <property type="project" value="InterPro"/>
</dbReference>
<evidence type="ECO:0000259" key="2">
    <source>
        <dbReference type="Pfam" id="PF13439"/>
    </source>
</evidence>
<organism evidence="3 4">
    <name type="scientific">Methanomicrobium antiquum</name>
    <dbReference type="NCBI Taxonomy" id="487686"/>
    <lineage>
        <taxon>Archaea</taxon>
        <taxon>Methanobacteriati</taxon>
        <taxon>Methanobacteriota</taxon>
        <taxon>Stenosarchaea group</taxon>
        <taxon>Methanomicrobia</taxon>
        <taxon>Methanomicrobiales</taxon>
        <taxon>Methanomicrobiaceae</taxon>
        <taxon>Methanomicrobium</taxon>
    </lineage>
</organism>
<dbReference type="GeneID" id="79951060"/>
<dbReference type="CDD" id="cd03801">
    <property type="entry name" value="GT4_PimA-like"/>
    <property type="match status" value="1"/>
</dbReference>
<dbReference type="EMBL" id="CP091092">
    <property type="protein sequence ID" value="WFN36767.1"/>
    <property type="molecule type" value="Genomic_DNA"/>
</dbReference>
<dbReference type="InterPro" id="IPR028098">
    <property type="entry name" value="Glyco_trans_4-like_N"/>
</dbReference>
<reference evidence="3" key="1">
    <citation type="submission" date="2022-01" db="EMBL/GenBank/DDBJ databases">
        <title>Complete genome of Methanomicrobium antiquum DSM 21220.</title>
        <authorList>
            <person name="Chen S.-C."/>
            <person name="You Y.-T."/>
            <person name="Zhou Y.-Z."/>
            <person name="Lai M.-C."/>
        </authorList>
    </citation>
    <scope>NUCLEOTIDE SEQUENCE</scope>
    <source>
        <strain evidence="3">DSM 21220</strain>
    </source>
</reference>
<dbReference type="Gene3D" id="3.40.50.2000">
    <property type="entry name" value="Glycogen Phosphorylase B"/>
    <property type="match status" value="2"/>
</dbReference>
<dbReference type="InterPro" id="IPR001296">
    <property type="entry name" value="Glyco_trans_1"/>
</dbReference>
<dbReference type="PANTHER" id="PTHR45947">
    <property type="entry name" value="SULFOQUINOVOSYL TRANSFERASE SQD2"/>
    <property type="match status" value="1"/>
</dbReference>